<dbReference type="AlphaFoldDB" id="A0A0L6TZS8"/>
<dbReference type="EMBL" id="LGYO01000027">
    <property type="protein sequence ID" value="KNZ41587.1"/>
    <property type="molecule type" value="Genomic_DNA"/>
</dbReference>
<name>A0A0L6TZS8_9FIRM</name>
<evidence type="ECO:0000313" key="1">
    <source>
        <dbReference type="EMBL" id="KNZ41587.1"/>
    </source>
</evidence>
<gene>
    <name evidence="1" type="ORF">AKG39_11420</name>
</gene>
<evidence type="ECO:0008006" key="3">
    <source>
        <dbReference type="Google" id="ProtNLM"/>
    </source>
</evidence>
<accession>A0A0L6TZS8</accession>
<evidence type="ECO:0000313" key="2">
    <source>
        <dbReference type="Proteomes" id="UP000036873"/>
    </source>
</evidence>
<reference evidence="2" key="1">
    <citation type="submission" date="2015-07" db="EMBL/GenBank/DDBJ databases">
        <title>Draft genome sequence of Acetobacterium bakii DSM 8293, a potential psychrophilic chemical producer through syngas fermentation.</title>
        <authorList>
            <person name="Song Y."/>
            <person name="Hwang S."/>
            <person name="Cho B.-K."/>
        </authorList>
    </citation>
    <scope>NUCLEOTIDE SEQUENCE [LARGE SCALE GENOMIC DNA]</scope>
    <source>
        <strain evidence="2">DSM 8239</strain>
    </source>
</reference>
<comment type="caution">
    <text evidence="1">The sequence shown here is derived from an EMBL/GenBank/DDBJ whole genome shotgun (WGS) entry which is preliminary data.</text>
</comment>
<keyword evidence="2" id="KW-1185">Reference proteome</keyword>
<dbReference type="Proteomes" id="UP000036873">
    <property type="component" value="Unassembled WGS sequence"/>
</dbReference>
<organism evidence="1 2">
    <name type="scientific">Acetobacterium bakii</name>
    <dbReference type="NCBI Taxonomy" id="52689"/>
    <lineage>
        <taxon>Bacteria</taxon>
        <taxon>Bacillati</taxon>
        <taxon>Bacillota</taxon>
        <taxon>Clostridia</taxon>
        <taxon>Eubacteriales</taxon>
        <taxon>Eubacteriaceae</taxon>
        <taxon>Acetobacterium</taxon>
    </lineage>
</organism>
<dbReference type="PATRIC" id="fig|52689.4.peg.1511"/>
<dbReference type="SUPFAM" id="SSF51726">
    <property type="entry name" value="UROD/MetE-like"/>
    <property type="match status" value="1"/>
</dbReference>
<dbReference type="RefSeq" id="WP_050740527.1">
    <property type="nucleotide sequence ID" value="NZ_LGYO01000027.1"/>
</dbReference>
<dbReference type="OrthoDB" id="9813603at2"/>
<dbReference type="InterPro" id="IPR038071">
    <property type="entry name" value="UROD/MetE-like_sf"/>
</dbReference>
<dbReference type="STRING" id="52689.AKG39_11420"/>
<protein>
    <recommendedName>
        <fullName evidence="3">Uroporphyrinogen decarboxylase</fullName>
    </recommendedName>
</protein>
<sequence>MSDVFKLQQERGKLYSDYYTNIIPDRMPIGVTFPTHLLAEYDGQNLFDYQFDYSRLAKPAKELCGKIYSDGCPVLPANFLLSRTPSMYQLYGSQSFVMGKGGFVQHPEVVGMEADEYPQLIEKPFDFLVETVIPRQHKNLDPQNPIKMATAIQMGKLALQNDEMSFLPTFLELIQTQGYYGGAPFGSFNFTEAPIDFIADQLRSFSGISMDIRRHKTQLQEAADAVMPLLFHWGMPANPHPEGNVFIPLHMPTFMREKDFSEIWMPSYKTMLQQFAACGVRPNMFCESDWSRYLDILLSEIPAGSQLAFEYGDPQTIKDKLGKKFMITGLFPCSSLKTDTPVEIVDRAKKFLDIMLPGGGYMFGFDKNPLTLKEVNLESLAALTEFVRDYATYDNAGEAFGTPLNSEGFVFDETIVPKPQSQYLFNWDEFKEKYPLTPDFAQTNFERFSKETFDFYMNLLI</sequence>
<proteinExistence type="predicted"/>
<dbReference type="Gene3D" id="3.20.20.210">
    <property type="match status" value="1"/>
</dbReference>